<gene>
    <name evidence="1" type="ORF">Sgleb_31270</name>
</gene>
<dbReference type="AlphaFoldDB" id="A0A640SVP3"/>
<organism evidence="1 2">
    <name type="scientific">Streptomyces glebosus</name>
    <dbReference type="NCBI Taxonomy" id="249580"/>
    <lineage>
        <taxon>Bacteria</taxon>
        <taxon>Bacillati</taxon>
        <taxon>Actinomycetota</taxon>
        <taxon>Actinomycetes</taxon>
        <taxon>Kitasatosporales</taxon>
        <taxon>Streptomycetaceae</taxon>
        <taxon>Streptomyces</taxon>
    </lineage>
</organism>
<evidence type="ECO:0000313" key="2">
    <source>
        <dbReference type="Proteomes" id="UP000430079"/>
    </source>
</evidence>
<comment type="caution">
    <text evidence="1">The sequence shown here is derived from an EMBL/GenBank/DDBJ whole genome shotgun (WGS) entry which is preliminary data.</text>
</comment>
<dbReference type="Proteomes" id="UP000430079">
    <property type="component" value="Unassembled WGS sequence"/>
</dbReference>
<sequence>MISHVTINQRDIAYDARAQQAALSVTVHHRDGGTEPSLLVMDPGQVELYAIQLDRAIARRKSAQEDAAR</sequence>
<keyword evidence="2" id="KW-1185">Reference proteome</keyword>
<name>A0A640SVP3_9ACTN</name>
<dbReference type="RefSeq" id="WP_190142890.1">
    <property type="nucleotide sequence ID" value="NZ_BLIO01000001.1"/>
</dbReference>
<proteinExistence type="predicted"/>
<protein>
    <submittedName>
        <fullName evidence="1">Uncharacterized protein</fullName>
    </submittedName>
</protein>
<reference evidence="1 2" key="1">
    <citation type="submission" date="2019-12" db="EMBL/GenBank/DDBJ databases">
        <title>Whole genome shotgun sequence of Streptomyces hygroscopicus subsp. glebosus NBRC 13786.</title>
        <authorList>
            <person name="Ichikawa N."/>
            <person name="Kimura A."/>
            <person name="Kitahashi Y."/>
            <person name="Komaki H."/>
            <person name="Tamura T."/>
        </authorList>
    </citation>
    <scope>NUCLEOTIDE SEQUENCE [LARGE SCALE GENOMIC DNA]</scope>
    <source>
        <strain evidence="1 2">NBRC 13786</strain>
    </source>
</reference>
<evidence type="ECO:0000313" key="1">
    <source>
        <dbReference type="EMBL" id="GFE15080.1"/>
    </source>
</evidence>
<accession>A0A640SVP3</accession>
<dbReference type="EMBL" id="BLIO01000001">
    <property type="protein sequence ID" value="GFE15080.1"/>
    <property type="molecule type" value="Genomic_DNA"/>
</dbReference>